<evidence type="ECO:0000256" key="8">
    <source>
        <dbReference type="ARBA" id="ARBA00023180"/>
    </source>
</evidence>
<evidence type="ECO:0000256" key="10">
    <source>
        <dbReference type="SAM" id="Phobius"/>
    </source>
</evidence>
<gene>
    <name evidence="12" type="ORF">PMEA_00007485</name>
</gene>
<evidence type="ECO:0000259" key="11">
    <source>
        <dbReference type="PROSITE" id="PS50262"/>
    </source>
</evidence>
<feature type="transmembrane region" description="Helical" evidence="10">
    <location>
        <begin position="148"/>
        <end position="168"/>
    </location>
</feature>
<keyword evidence="2" id="KW-1003">Cell membrane</keyword>
<comment type="subcellular location">
    <subcellularLocation>
        <location evidence="1">Cell membrane</location>
        <topology evidence="1">Multi-pass membrane protein</topology>
    </subcellularLocation>
</comment>
<dbReference type="Pfam" id="PF00001">
    <property type="entry name" value="7tm_1"/>
    <property type="match status" value="1"/>
</dbReference>
<keyword evidence="6 10" id="KW-0472">Membrane</keyword>
<reference evidence="12 13" key="1">
    <citation type="submission" date="2022-05" db="EMBL/GenBank/DDBJ databases">
        <authorList>
            <consortium name="Genoscope - CEA"/>
            <person name="William W."/>
        </authorList>
    </citation>
    <scope>NUCLEOTIDE SEQUENCE [LARGE SCALE GENOMIC DNA]</scope>
</reference>
<feature type="transmembrane region" description="Helical" evidence="10">
    <location>
        <begin position="106"/>
        <end position="127"/>
    </location>
</feature>
<proteinExistence type="predicted"/>
<evidence type="ECO:0000256" key="7">
    <source>
        <dbReference type="ARBA" id="ARBA00023170"/>
    </source>
</evidence>
<feature type="transmembrane region" description="Helical" evidence="10">
    <location>
        <begin position="235"/>
        <end position="262"/>
    </location>
</feature>
<evidence type="ECO:0000256" key="1">
    <source>
        <dbReference type="ARBA" id="ARBA00004651"/>
    </source>
</evidence>
<dbReference type="PANTHER" id="PTHR24246">
    <property type="entry name" value="OLFACTORY RECEPTOR AND ADENOSINE RECEPTOR"/>
    <property type="match status" value="1"/>
</dbReference>
<keyword evidence="7" id="KW-0675">Receptor</keyword>
<dbReference type="InterPro" id="IPR000276">
    <property type="entry name" value="GPCR_Rhodpsn"/>
</dbReference>
<dbReference type="Proteomes" id="UP001159428">
    <property type="component" value="Unassembled WGS sequence"/>
</dbReference>
<dbReference type="PRINTS" id="PR00237">
    <property type="entry name" value="GPCRRHODOPSN"/>
</dbReference>
<evidence type="ECO:0000256" key="4">
    <source>
        <dbReference type="ARBA" id="ARBA00022989"/>
    </source>
</evidence>
<dbReference type="PROSITE" id="PS50262">
    <property type="entry name" value="G_PROTEIN_RECEP_F1_2"/>
    <property type="match status" value="1"/>
</dbReference>
<dbReference type="InterPro" id="IPR017452">
    <property type="entry name" value="GPCR_Rhodpsn_7TM"/>
</dbReference>
<evidence type="ECO:0000256" key="9">
    <source>
        <dbReference type="ARBA" id="ARBA00023224"/>
    </source>
</evidence>
<dbReference type="CDD" id="cd00637">
    <property type="entry name" value="7tm_classA_rhodopsin-like"/>
    <property type="match status" value="1"/>
</dbReference>
<dbReference type="EMBL" id="CALNXJ010000016">
    <property type="protein sequence ID" value="CAH3117445.1"/>
    <property type="molecule type" value="Genomic_DNA"/>
</dbReference>
<keyword evidence="8" id="KW-0325">Glycoprotein</keyword>
<comment type="caution">
    <text evidence="12">The sequence shown here is derived from an EMBL/GenBank/DDBJ whole genome shotgun (WGS) entry which is preliminary data.</text>
</comment>
<dbReference type="AlphaFoldDB" id="A0AAU9WKM5"/>
<dbReference type="GO" id="GO:0004930">
    <property type="term" value="F:G protein-coupled receptor activity"/>
    <property type="evidence" value="ECO:0007669"/>
    <property type="project" value="UniProtKB-KW"/>
</dbReference>
<keyword evidence="9" id="KW-0807">Transducer</keyword>
<keyword evidence="3 10" id="KW-0812">Transmembrane</keyword>
<sequence length="325" mass="37248">MAANESLSVNFNNLRDLYMKFELAEGICLPVLSVLTVSTNILLLIAIWKDPEKNFRSPTTYFLIGLAIADLLTGMSTEPFFAVYHIMNYQSGGKPIPRVVTKLYNIGQSISTVTISSSYLIILGLSISQYIAIKWPHKYKVLITRNRVIVSVLLSWLYFICFTLVPSFTPNIDHQLFLKVDLALHPVLISTILFTTLILLYRVFSQEVQRRRSYRKSDSQKGTVRGKSENLQRQFVIVTFYLAAILLISALPHIAIQFVWLYVALSEEGLYYTFMALRVRDLLLFLKVALDAFIYAWRLPSYRKALKRSINHSRRDSKSSVEVKG</sequence>
<keyword evidence="5" id="KW-0297">G-protein coupled receptor</keyword>
<feature type="transmembrane region" description="Helical" evidence="10">
    <location>
        <begin position="23"/>
        <end position="48"/>
    </location>
</feature>
<evidence type="ECO:0000256" key="6">
    <source>
        <dbReference type="ARBA" id="ARBA00023136"/>
    </source>
</evidence>
<evidence type="ECO:0000256" key="2">
    <source>
        <dbReference type="ARBA" id="ARBA00022475"/>
    </source>
</evidence>
<dbReference type="GO" id="GO:0005886">
    <property type="term" value="C:plasma membrane"/>
    <property type="evidence" value="ECO:0007669"/>
    <property type="project" value="UniProtKB-SubCell"/>
</dbReference>
<evidence type="ECO:0000313" key="12">
    <source>
        <dbReference type="EMBL" id="CAH3117445.1"/>
    </source>
</evidence>
<evidence type="ECO:0000313" key="13">
    <source>
        <dbReference type="Proteomes" id="UP001159428"/>
    </source>
</evidence>
<keyword evidence="13" id="KW-1185">Reference proteome</keyword>
<dbReference type="PANTHER" id="PTHR24246:SF27">
    <property type="entry name" value="ADENOSINE RECEPTOR, ISOFORM A"/>
    <property type="match status" value="1"/>
</dbReference>
<feature type="domain" description="G-protein coupled receptors family 1 profile" evidence="11">
    <location>
        <begin position="39"/>
        <end position="295"/>
    </location>
</feature>
<name>A0AAU9WKM5_9CNID</name>
<keyword evidence="4 10" id="KW-1133">Transmembrane helix</keyword>
<dbReference type="Gene3D" id="1.20.1070.10">
    <property type="entry name" value="Rhodopsin 7-helix transmembrane proteins"/>
    <property type="match status" value="1"/>
</dbReference>
<evidence type="ECO:0000256" key="5">
    <source>
        <dbReference type="ARBA" id="ARBA00023040"/>
    </source>
</evidence>
<feature type="transmembrane region" description="Helical" evidence="10">
    <location>
        <begin position="183"/>
        <end position="204"/>
    </location>
</feature>
<accession>A0AAU9WKM5</accession>
<dbReference type="SUPFAM" id="SSF81321">
    <property type="entry name" value="Family A G protein-coupled receptor-like"/>
    <property type="match status" value="1"/>
</dbReference>
<organism evidence="12 13">
    <name type="scientific">Pocillopora meandrina</name>
    <dbReference type="NCBI Taxonomy" id="46732"/>
    <lineage>
        <taxon>Eukaryota</taxon>
        <taxon>Metazoa</taxon>
        <taxon>Cnidaria</taxon>
        <taxon>Anthozoa</taxon>
        <taxon>Hexacorallia</taxon>
        <taxon>Scleractinia</taxon>
        <taxon>Astrocoeniina</taxon>
        <taxon>Pocilloporidae</taxon>
        <taxon>Pocillopora</taxon>
    </lineage>
</organism>
<evidence type="ECO:0000256" key="3">
    <source>
        <dbReference type="ARBA" id="ARBA00022692"/>
    </source>
</evidence>
<feature type="transmembrane region" description="Helical" evidence="10">
    <location>
        <begin position="60"/>
        <end position="86"/>
    </location>
</feature>
<feature type="transmembrane region" description="Helical" evidence="10">
    <location>
        <begin position="282"/>
        <end position="299"/>
    </location>
</feature>
<protein>
    <recommendedName>
        <fullName evidence="11">G-protein coupled receptors family 1 profile domain-containing protein</fullName>
    </recommendedName>
</protein>